<dbReference type="EMBL" id="CP007029">
    <property type="protein sequence ID" value="AHF00296.1"/>
    <property type="molecule type" value="Genomic_DNA"/>
</dbReference>
<evidence type="ECO:0000256" key="5">
    <source>
        <dbReference type="SAM" id="Phobius"/>
    </source>
</evidence>
<evidence type="ECO:0000256" key="3">
    <source>
        <dbReference type="ARBA" id="ARBA00022989"/>
    </source>
</evidence>
<name>W0DTU7_9GAMM</name>
<keyword evidence="4 5" id="KW-0472">Membrane</keyword>
<dbReference type="HOGENOM" id="CLU_123236_0_0_6"/>
<dbReference type="InterPro" id="IPR010432">
    <property type="entry name" value="RDD"/>
</dbReference>
<proteinExistence type="predicted"/>
<comment type="subcellular location">
    <subcellularLocation>
        <location evidence="1">Membrane</location>
        <topology evidence="1">Multi-pass membrane protein</topology>
    </subcellularLocation>
</comment>
<protein>
    <recommendedName>
        <fullName evidence="6">RDD domain-containing protein</fullName>
    </recommendedName>
</protein>
<reference evidence="7 8" key="1">
    <citation type="submission" date="2013-12" db="EMBL/GenBank/DDBJ databases">
        <authorList>
            <consortium name="DOE Joint Genome Institute"/>
            <person name="Muyzer G."/>
            <person name="Huntemann M."/>
            <person name="Han J."/>
            <person name="Chen A."/>
            <person name="Kyrpides N."/>
            <person name="Mavromatis K."/>
            <person name="Markowitz V."/>
            <person name="Palaniappan K."/>
            <person name="Ivanova N."/>
            <person name="Schaumberg A."/>
            <person name="Pati A."/>
            <person name="Liolios K."/>
            <person name="Nordberg H.P."/>
            <person name="Cantor M.N."/>
            <person name="Hua S.X."/>
            <person name="Woyke T."/>
        </authorList>
    </citation>
    <scope>NUCLEOTIDE SEQUENCE [LARGE SCALE GENOMIC DNA]</scope>
    <source>
        <strain evidence="7 8">ARh 1</strain>
    </source>
</reference>
<evidence type="ECO:0000313" key="7">
    <source>
        <dbReference type="EMBL" id="AHF00296.1"/>
    </source>
</evidence>
<gene>
    <name evidence="7" type="ORF">THITH_16105</name>
</gene>
<sequence>MGSRNEDPGRVHPWIRFWARAFDVFLMAVPLGLAQWHWFWPAEPGWIDLMLFGMLVLFVWLLIEPILISRLATSPGKWVFSIRILNRDGSRLSYSQALRRSDMVWAKGLGAGAPLIGQFLMAAQHYQLSRDAKTFWDEEGDFDVRHGQIRAPRVIAAAAIVALAVLALWLAAAAA</sequence>
<organism evidence="7 8">
    <name type="scientific">Thioalkalivibrio paradoxus ARh 1</name>
    <dbReference type="NCBI Taxonomy" id="713585"/>
    <lineage>
        <taxon>Bacteria</taxon>
        <taxon>Pseudomonadati</taxon>
        <taxon>Pseudomonadota</taxon>
        <taxon>Gammaproteobacteria</taxon>
        <taxon>Chromatiales</taxon>
        <taxon>Ectothiorhodospiraceae</taxon>
        <taxon>Thioalkalivibrio</taxon>
    </lineage>
</organism>
<accession>W0DTU7</accession>
<evidence type="ECO:0000256" key="1">
    <source>
        <dbReference type="ARBA" id="ARBA00004141"/>
    </source>
</evidence>
<feature type="domain" description="RDD" evidence="6">
    <location>
        <begin position="12"/>
        <end position="137"/>
    </location>
</feature>
<keyword evidence="2 5" id="KW-0812">Transmembrane</keyword>
<evidence type="ECO:0000256" key="2">
    <source>
        <dbReference type="ARBA" id="ARBA00022692"/>
    </source>
</evidence>
<dbReference type="Proteomes" id="UP000005289">
    <property type="component" value="Chromosome"/>
</dbReference>
<feature type="transmembrane region" description="Helical" evidence="5">
    <location>
        <begin position="21"/>
        <end position="39"/>
    </location>
</feature>
<evidence type="ECO:0000313" key="8">
    <source>
        <dbReference type="Proteomes" id="UP000005289"/>
    </source>
</evidence>
<feature type="transmembrane region" description="Helical" evidence="5">
    <location>
        <begin position="154"/>
        <end position="174"/>
    </location>
</feature>
<evidence type="ECO:0000256" key="4">
    <source>
        <dbReference type="ARBA" id="ARBA00023136"/>
    </source>
</evidence>
<dbReference type="AlphaFoldDB" id="W0DTU7"/>
<feature type="transmembrane region" description="Helical" evidence="5">
    <location>
        <begin position="45"/>
        <end position="63"/>
    </location>
</feature>
<evidence type="ECO:0000259" key="6">
    <source>
        <dbReference type="Pfam" id="PF06271"/>
    </source>
</evidence>
<dbReference type="KEGG" id="tti:THITH_16105"/>
<dbReference type="GO" id="GO:0016020">
    <property type="term" value="C:membrane"/>
    <property type="evidence" value="ECO:0007669"/>
    <property type="project" value="UniProtKB-SubCell"/>
</dbReference>
<keyword evidence="8" id="KW-1185">Reference proteome</keyword>
<keyword evidence="3 5" id="KW-1133">Transmembrane helix</keyword>
<dbReference type="STRING" id="713585.THITH_16105"/>
<dbReference type="Pfam" id="PF06271">
    <property type="entry name" value="RDD"/>
    <property type="match status" value="1"/>
</dbReference>